<dbReference type="EMBL" id="CP036316">
    <property type="protein sequence ID" value="QDT67063.1"/>
    <property type="molecule type" value="Genomic_DNA"/>
</dbReference>
<gene>
    <name evidence="1" type="ORF">V22_43350</name>
</gene>
<evidence type="ECO:0000313" key="2">
    <source>
        <dbReference type="Proteomes" id="UP000319976"/>
    </source>
</evidence>
<dbReference type="KEGG" id="chya:V22_43350"/>
<keyword evidence="2" id="KW-1185">Reference proteome</keyword>
<dbReference type="AlphaFoldDB" id="A0A517TFB1"/>
<reference evidence="1 2" key="1">
    <citation type="submission" date="2019-02" db="EMBL/GenBank/DDBJ databases">
        <title>Deep-cultivation of Planctomycetes and their phenomic and genomic characterization uncovers novel biology.</title>
        <authorList>
            <person name="Wiegand S."/>
            <person name="Jogler M."/>
            <person name="Boedeker C."/>
            <person name="Pinto D."/>
            <person name="Vollmers J."/>
            <person name="Rivas-Marin E."/>
            <person name="Kohn T."/>
            <person name="Peeters S.H."/>
            <person name="Heuer A."/>
            <person name="Rast P."/>
            <person name="Oberbeckmann S."/>
            <person name="Bunk B."/>
            <person name="Jeske O."/>
            <person name="Meyerdierks A."/>
            <person name="Storesund J.E."/>
            <person name="Kallscheuer N."/>
            <person name="Luecker S."/>
            <person name="Lage O.M."/>
            <person name="Pohl T."/>
            <person name="Merkel B.J."/>
            <person name="Hornburger P."/>
            <person name="Mueller R.-W."/>
            <person name="Bruemmer F."/>
            <person name="Labrenz M."/>
            <person name="Spormann A.M."/>
            <person name="Op den Camp H."/>
            <person name="Overmann J."/>
            <person name="Amann R."/>
            <person name="Jetten M.S.M."/>
            <person name="Mascher T."/>
            <person name="Medema M.H."/>
            <person name="Devos D.P."/>
            <person name="Kaster A.-K."/>
            <person name="Ovreas L."/>
            <person name="Rohde M."/>
            <person name="Galperin M.Y."/>
            <person name="Jogler C."/>
        </authorList>
    </citation>
    <scope>NUCLEOTIDE SEQUENCE [LARGE SCALE GENOMIC DNA]</scope>
    <source>
        <strain evidence="1 2">V22</strain>
    </source>
</reference>
<organism evidence="1 2">
    <name type="scientific">Calycomorphotria hydatis</name>
    <dbReference type="NCBI Taxonomy" id="2528027"/>
    <lineage>
        <taxon>Bacteria</taxon>
        <taxon>Pseudomonadati</taxon>
        <taxon>Planctomycetota</taxon>
        <taxon>Planctomycetia</taxon>
        <taxon>Planctomycetales</taxon>
        <taxon>Planctomycetaceae</taxon>
        <taxon>Calycomorphotria</taxon>
    </lineage>
</organism>
<dbReference type="RefSeq" id="WP_145266709.1">
    <property type="nucleotide sequence ID" value="NZ_CP036316.1"/>
</dbReference>
<sequence>MKINGQPLPATFQTNFALPRPDGTRLVLTLTPLPLGFHNRLRSRGILAPSAPVRVARDSNGKPLRDEAGLAIMLVDDQDSAYRQEIELYHQRIATLIVSESLQHDQKIEFETPTPVDDDWKRYADKLFRELERSGFSAGDLILLCEEISRMSNLTGDHLRETCPDFSPPDKNFKTP</sequence>
<protein>
    <submittedName>
        <fullName evidence="1">Uncharacterized protein</fullName>
    </submittedName>
</protein>
<name>A0A517TFB1_9PLAN</name>
<dbReference type="OrthoDB" id="213046at2"/>
<accession>A0A517TFB1</accession>
<dbReference type="Proteomes" id="UP000319976">
    <property type="component" value="Chromosome"/>
</dbReference>
<evidence type="ECO:0000313" key="1">
    <source>
        <dbReference type="EMBL" id="QDT67063.1"/>
    </source>
</evidence>
<proteinExistence type="predicted"/>